<sequence length="217" mass="22596">MMVPTPNDSVYSTGGVPGTSIDGTTLKLADVNSEGLKLIAGLFDALPTQTRLHPLGRDNVISYGQIVKFDKPLKGNTLFVLGAGSSGTGSGKAILTFSDGTSETVSISLPDWTDPTAYSPPAIGATGSTDAQKLAAYSADSTKGNGYRIVYEADGRLKWAGGKTTTKARLYYQAIKLSGTKEIAQIELPDMASSSSTSPPSNLLHIFGINAADVSYP</sequence>
<name>A0A849VRA9_9HYPH</name>
<dbReference type="EMBL" id="JABUMX010000002">
    <property type="protein sequence ID" value="NTS32096.1"/>
    <property type="molecule type" value="Genomic_DNA"/>
</dbReference>
<organism evidence="1 2">
    <name type="scientific">Phyllobacterium pellucidum</name>
    <dbReference type="NCBI Taxonomy" id="2740464"/>
    <lineage>
        <taxon>Bacteria</taxon>
        <taxon>Pseudomonadati</taxon>
        <taxon>Pseudomonadota</taxon>
        <taxon>Alphaproteobacteria</taxon>
        <taxon>Hyphomicrobiales</taxon>
        <taxon>Phyllobacteriaceae</taxon>
        <taxon>Phyllobacterium</taxon>
    </lineage>
</organism>
<gene>
    <name evidence="1" type="ORF">HQ945_12600</name>
</gene>
<accession>A0A849VRA9</accession>
<dbReference type="Proteomes" id="UP000550508">
    <property type="component" value="Unassembled WGS sequence"/>
</dbReference>
<dbReference type="RefSeq" id="WP_162737193.1">
    <property type="nucleotide sequence ID" value="NZ_JABUMX010000002.1"/>
</dbReference>
<comment type="caution">
    <text evidence="1">The sequence shown here is derived from an EMBL/GenBank/DDBJ whole genome shotgun (WGS) entry which is preliminary data.</text>
</comment>
<evidence type="ECO:0000313" key="2">
    <source>
        <dbReference type="Proteomes" id="UP000550508"/>
    </source>
</evidence>
<reference evidence="1 2" key="1">
    <citation type="submission" date="2020-05" db="EMBL/GenBank/DDBJ databases">
        <authorList>
            <person name="Kim M.K."/>
        </authorList>
    </citation>
    <scope>NUCLEOTIDE SEQUENCE [LARGE SCALE GENOMIC DNA]</scope>
    <source>
        <strain evidence="1 2">BT25</strain>
    </source>
</reference>
<evidence type="ECO:0000313" key="1">
    <source>
        <dbReference type="EMBL" id="NTS32096.1"/>
    </source>
</evidence>
<proteinExistence type="predicted"/>
<protein>
    <submittedName>
        <fullName evidence="1">Uncharacterized protein</fullName>
    </submittedName>
</protein>
<keyword evidence="2" id="KW-1185">Reference proteome</keyword>
<dbReference type="AlphaFoldDB" id="A0A849VRA9"/>